<proteinExistence type="predicted"/>
<dbReference type="AlphaFoldDB" id="A0AAI9MTH8"/>
<gene>
    <name evidence="1" type="ORF">PN925_003135</name>
</gene>
<sequence>MANKNKRISDDEIISVLSVIIVPPLYHFTWRPESAISTEKSEYIT</sequence>
<evidence type="ECO:0000313" key="1">
    <source>
        <dbReference type="EMBL" id="EMO9457734.1"/>
    </source>
</evidence>
<accession>A0AAI9MTH8</accession>
<organism evidence="1">
    <name type="scientific">Morganella morganii</name>
    <name type="common">Proteus morganii</name>
    <dbReference type="NCBI Taxonomy" id="582"/>
    <lineage>
        <taxon>Bacteria</taxon>
        <taxon>Pseudomonadati</taxon>
        <taxon>Pseudomonadota</taxon>
        <taxon>Gammaproteobacteria</taxon>
        <taxon>Enterobacterales</taxon>
        <taxon>Morganellaceae</taxon>
        <taxon>Morganella</taxon>
    </lineage>
</organism>
<dbReference type="RefSeq" id="WP_175547127.1">
    <property type="nucleotide sequence ID" value="NZ_FRBZ01000001.1"/>
</dbReference>
<reference evidence="1" key="1">
    <citation type="submission" date="2024-02" db="EMBL/GenBank/DDBJ databases">
        <authorList>
            <consortium name="Clinical and Environmental Microbiology Branch: Whole genome sequencing antimicrobial resistance pathogens in the healthcare setting"/>
        </authorList>
    </citation>
    <scope>NUCLEOTIDE SEQUENCE</scope>
    <source>
        <strain evidence="1">2023KU-00017</strain>
    </source>
</reference>
<name>A0AAI9MTH8_MORMO</name>
<comment type="caution">
    <text evidence="1">The sequence shown here is derived from an EMBL/GenBank/DDBJ whole genome shotgun (WGS) entry which is preliminary data.</text>
</comment>
<protein>
    <submittedName>
        <fullName evidence="1">Uncharacterized protein</fullName>
    </submittedName>
</protein>
<dbReference type="EMBL" id="ABKJEP030000054">
    <property type="protein sequence ID" value="EMO9457734.1"/>
    <property type="molecule type" value="Genomic_DNA"/>
</dbReference>